<keyword evidence="3" id="KW-0804">Transcription</keyword>
<dbReference type="InterPro" id="IPR036390">
    <property type="entry name" value="WH_DNA-bd_sf"/>
</dbReference>
<dbReference type="PANTHER" id="PTHR30136:SF24">
    <property type="entry name" value="HTH-TYPE TRANSCRIPTIONAL REPRESSOR ALLR"/>
    <property type="match status" value="1"/>
</dbReference>
<feature type="region of interest" description="Disordered" evidence="4">
    <location>
        <begin position="257"/>
        <end position="278"/>
    </location>
</feature>
<dbReference type="PROSITE" id="PS51077">
    <property type="entry name" value="HTH_ICLR"/>
    <property type="match status" value="1"/>
</dbReference>
<dbReference type="RefSeq" id="WP_339391379.1">
    <property type="nucleotide sequence ID" value="NZ_BAAAAF010000001.1"/>
</dbReference>
<keyword evidence="2" id="KW-0238">DNA-binding</keyword>
<dbReference type="SUPFAM" id="SSF46785">
    <property type="entry name" value="Winged helix' DNA-binding domain"/>
    <property type="match status" value="1"/>
</dbReference>
<feature type="domain" description="IclR-ED" evidence="6">
    <location>
        <begin position="77"/>
        <end position="259"/>
    </location>
</feature>
<keyword evidence="1" id="KW-0805">Transcription regulation</keyword>
<evidence type="ECO:0000256" key="1">
    <source>
        <dbReference type="ARBA" id="ARBA00023015"/>
    </source>
</evidence>
<dbReference type="EMBL" id="BAAAAF010000001">
    <property type="protein sequence ID" value="GAA0034400.1"/>
    <property type="molecule type" value="Genomic_DNA"/>
</dbReference>
<dbReference type="InterPro" id="IPR050707">
    <property type="entry name" value="HTH_MetabolicPath_Reg"/>
</dbReference>
<evidence type="ECO:0000256" key="3">
    <source>
        <dbReference type="ARBA" id="ARBA00023163"/>
    </source>
</evidence>
<dbReference type="Gene3D" id="1.10.10.10">
    <property type="entry name" value="Winged helix-like DNA-binding domain superfamily/Winged helix DNA-binding domain"/>
    <property type="match status" value="1"/>
</dbReference>
<sequence>MPQHFSIVKRPDHAIESVDNALLLIDLLRRHPQDGVRVADVAAYLGVAPSSAHRLLSTLLYRGFVTRGPARQYRPGPALGVAETSGTQSVPGLVLEVLAALSAETGETVSLVRRRGVSVEFLTTVESRQRLRVGERTGTVLPARLTSGGKALLAALDDASIRSLYAGGRTPAERLGTPDLMRLLTEMAEVRRVGYALNLRQTEVDISAIGAAVPRAGGLPPQDAVALSSPAVRTRQLTSEDSIDHLRRACAELARIAADGEDRPAKTAPAESDVPAEG</sequence>
<dbReference type="PROSITE" id="PS51078">
    <property type="entry name" value="ICLR_ED"/>
    <property type="match status" value="1"/>
</dbReference>
<comment type="caution">
    <text evidence="7">The sequence shown here is derived from an EMBL/GenBank/DDBJ whole genome shotgun (WGS) entry which is preliminary data.</text>
</comment>
<dbReference type="InterPro" id="IPR029016">
    <property type="entry name" value="GAF-like_dom_sf"/>
</dbReference>
<evidence type="ECO:0000256" key="2">
    <source>
        <dbReference type="ARBA" id="ARBA00023125"/>
    </source>
</evidence>
<feature type="domain" description="HTH iclR-type" evidence="5">
    <location>
        <begin position="15"/>
        <end position="77"/>
    </location>
</feature>
<dbReference type="PANTHER" id="PTHR30136">
    <property type="entry name" value="HELIX-TURN-HELIX TRANSCRIPTIONAL REGULATOR, ICLR FAMILY"/>
    <property type="match status" value="1"/>
</dbReference>
<protein>
    <submittedName>
        <fullName evidence="7">IclR family transcriptional regulator</fullName>
    </submittedName>
</protein>
<dbReference type="InterPro" id="IPR014757">
    <property type="entry name" value="Tscrpt_reg_IclR_C"/>
</dbReference>
<evidence type="ECO:0000256" key="4">
    <source>
        <dbReference type="SAM" id="MobiDB-lite"/>
    </source>
</evidence>
<reference evidence="7 8" key="1">
    <citation type="submission" date="2024-01" db="EMBL/GenBank/DDBJ databases">
        <title>Characterization of antibiotic resistant novel bacterial strains and their environmental applications.</title>
        <authorList>
            <person name="Manzoor S."/>
            <person name="Abbas S."/>
            <person name="Arshad M."/>
            <person name="Ahmed I."/>
        </authorList>
    </citation>
    <scope>NUCLEOTIDE SEQUENCE [LARGE SCALE GENOMIC DNA]</scope>
    <source>
        <strain evidence="7 8">NCCP-602</strain>
    </source>
</reference>
<evidence type="ECO:0000259" key="5">
    <source>
        <dbReference type="PROSITE" id="PS51077"/>
    </source>
</evidence>
<dbReference type="Pfam" id="PF09339">
    <property type="entry name" value="HTH_IclR"/>
    <property type="match status" value="1"/>
</dbReference>
<dbReference type="Pfam" id="PF01614">
    <property type="entry name" value="IclR_C"/>
    <property type="match status" value="1"/>
</dbReference>
<dbReference type="Proteomes" id="UP001498238">
    <property type="component" value="Unassembled WGS sequence"/>
</dbReference>
<gene>
    <name evidence="7" type="ORF">NCCP602_03610</name>
</gene>
<evidence type="ECO:0000313" key="7">
    <source>
        <dbReference type="EMBL" id="GAA0034400.1"/>
    </source>
</evidence>
<evidence type="ECO:0000259" key="6">
    <source>
        <dbReference type="PROSITE" id="PS51078"/>
    </source>
</evidence>
<dbReference type="Gene3D" id="3.30.450.40">
    <property type="match status" value="1"/>
</dbReference>
<keyword evidence="8" id="KW-1185">Reference proteome</keyword>
<dbReference type="InterPro" id="IPR036388">
    <property type="entry name" value="WH-like_DNA-bd_sf"/>
</dbReference>
<name>A0ABN0SJ15_9MICO</name>
<proteinExistence type="predicted"/>
<dbReference type="InterPro" id="IPR005471">
    <property type="entry name" value="Tscrpt_reg_IclR_N"/>
</dbReference>
<evidence type="ECO:0000313" key="8">
    <source>
        <dbReference type="Proteomes" id="UP001498238"/>
    </source>
</evidence>
<dbReference type="SUPFAM" id="SSF55781">
    <property type="entry name" value="GAF domain-like"/>
    <property type="match status" value="1"/>
</dbReference>
<accession>A0ABN0SJ15</accession>
<organism evidence="7 8">
    <name type="scientific">Brevibacterium metallidurans</name>
    <dbReference type="NCBI Taxonomy" id="1482676"/>
    <lineage>
        <taxon>Bacteria</taxon>
        <taxon>Bacillati</taxon>
        <taxon>Actinomycetota</taxon>
        <taxon>Actinomycetes</taxon>
        <taxon>Micrococcales</taxon>
        <taxon>Brevibacteriaceae</taxon>
        <taxon>Brevibacterium</taxon>
    </lineage>
</organism>